<feature type="transmembrane region" description="Helical" evidence="1">
    <location>
        <begin position="20"/>
        <end position="48"/>
    </location>
</feature>
<dbReference type="InterPro" id="IPR016024">
    <property type="entry name" value="ARM-type_fold"/>
</dbReference>
<dbReference type="EMBL" id="JAYLLN010000010">
    <property type="protein sequence ID" value="MEI5984456.1"/>
    <property type="molecule type" value="Genomic_DNA"/>
</dbReference>
<keyword evidence="1" id="KW-0812">Transmembrane</keyword>
<dbReference type="InterPro" id="IPR011989">
    <property type="entry name" value="ARM-like"/>
</dbReference>
<dbReference type="Proteomes" id="UP001363035">
    <property type="component" value="Unassembled WGS sequence"/>
</dbReference>
<gene>
    <name evidence="2" type="ORF">VJ786_06025</name>
</gene>
<name>A0ABU8I4V0_9SPHI</name>
<keyword evidence="3" id="KW-1185">Reference proteome</keyword>
<proteinExistence type="predicted"/>
<accession>A0ABU8I4V0</accession>
<dbReference type="Gene3D" id="1.25.10.10">
    <property type="entry name" value="Leucine-rich Repeat Variant"/>
    <property type="match status" value="1"/>
</dbReference>
<organism evidence="2 3">
    <name type="scientific">Sphingobacterium tenebrionis</name>
    <dbReference type="NCBI Taxonomy" id="3111775"/>
    <lineage>
        <taxon>Bacteria</taxon>
        <taxon>Pseudomonadati</taxon>
        <taxon>Bacteroidota</taxon>
        <taxon>Sphingobacteriia</taxon>
        <taxon>Sphingobacteriales</taxon>
        <taxon>Sphingobacteriaceae</taxon>
        <taxon>Sphingobacterium</taxon>
    </lineage>
</organism>
<dbReference type="SUPFAM" id="SSF48371">
    <property type="entry name" value="ARM repeat"/>
    <property type="match status" value="1"/>
</dbReference>
<reference evidence="2 3" key="1">
    <citation type="submission" date="2024-01" db="EMBL/GenBank/DDBJ databases">
        <title>Sphingobacterium tenebrionis sp. nov., a novel endophyte isolated from tenebrio molitor intestines.</title>
        <authorList>
            <person name="Zhang C."/>
        </authorList>
    </citation>
    <scope>NUCLEOTIDE SEQUENCE [LARGE SCALE GENOMIC DNA]</scope>
    <source>
        <strain evidence="2 3">PU5-4</strain>
    </source>
</reference>
<dbReference type="RefSeq" id="WP_134776594.1">
    <property type="nucleotide sequence ID" value="NZ_JAYLLN010000010.1"/>
</dbReference>
<comment type="caution">
    <text evidence="2">The sequence shown here is derived from an EMBL/GenBank/DDBJ whole genome shotgun (WGS) entry which is preliminary data.</text>
</comment>
<protein>
    <submittedName>
        <fullName evidence="2">HEAT repeat domain-containing protein</fullName>
    </submittedName>
</protein>
<evidence type="ECO:0000313" key="3">
    <source>
        <dbReference type="Proteomes" id="UP001363035"/>
    </source>
</evidence>
<keyword evidence="1" id="KW-0472">Membrane</keyword>
<keyword evidence="1" id="KW-1133">Transmembrane helix</keyword>
<sequence>MELSFYLQYYLFYLQNKFMGYPFVIRLTVLIVMGLIFIYILSLIRFVWINLNLRKKERDFAKLSRQVKDRFVAMLGSDEKYGEDRVFQEFEDVILRMNNKTKIQITDLILNTANELKEAGKTVNEDNYRSIIHVLDIPSFWETELMSNNSKRRHIALRKLDNLGNGLTTSVLMRSTNHKNKGLRKQARAAVMKYDNIDPFKFLEDSFDTDFNALDEIMIHHFLVGRQSEGPLPLLSRWVQHAKNHAFKAFMIKEIGFFNQMECAEFLKGLLKTEESKLVRAAIIESLGNLGRQEVEHEIFDMYGISPVEIQTAIINAVAKFKTKIGLDFLTNQFFRTTDNEQKVHLAYAIKQFGEEGKLRLTNLSTNSNEFERKIFDQVNYQLG</sequence>
<evidence type="ECO:0000313" key="2">
    <source>
        <dbReference type="EMBL" id="MEI5984456.1"/>
    </source>
</evidence>
<evidence type="ECO:0000256" key="1">
    <source>
        <dbReference type="SAM" id="Phobius"/>
    </source>
</evidence>